<name>A0A8J2NSV4_9HEXA</name>
<dbReference type="Proteomes" id="UP000708208">
    <property type="component" value="Unassembled WGS sequence"/>
</dbReference>
<keyword evidence="2" id="KW-1185">Reference proteome</keyword>
<dbReference type="OrthoDB" id="8188574at2759"/>
<dbReference type="AlphaFoldDB" id="A0A8J2NSV4"/>
<gene>
    <name evidence="1" type="ORF">AFUS01_LOCUS3060</name>
</gene>
<sequence>SLAGPVTSLLSLGGQQSNPLAGLIGGQSGNLLSGILGLGASQLKSQAPELMSSLGNFASVLGGAIRGPKDGKPKLRGVDTRLGLGYRMG</sequence>
<evidence type="ECO:0000313" key="2">
    <source>
        <dbReference type="Proteomes" id="UP000708208"/>
    </source>
</evidence>
<proteinExistence type="predicted"/>
<comment type="caution">
    <text evidence="1">The sequence shown here is derived from an EMBL/GenBank/DDBJ whole genome shotgun (WGS) entry which is preliminary data.</text>
</comment>
<feature type="non-terminal residue" evidence="1">
    <location>
        <position position="1"/>
    </location>
</feature>
<dbReference type="EMBL" id="CAJVCH010018000">
    <property type="protein sequence ID" value="CAG7684200.1"/>
    <property type="molecule type" value="Genomic_DNA"/>
</dbReference>
<evidence type="ECO:0000313" key="1">
    <source>
        <dbReference type="EMBL" id="CAG7684200.1"/>
    </source>
</evidence>
<organism evidence="1 2">
    <name type="scientific">Allacma fusca</name>
    <dbReference type="NCBI Taxonomy" id="39272"/>
    <lineage>
        <taxon>Eukaryota</taxon>
        <taxon>Metazoa</taxon>
        <taxon>Ecdysozoa</taxon>
        <taxon>Arthropoda</taxon>
        <taxon>Hexapoda</taxon>
        <taxon>Collembola</taxon>
        <taxon>Symphypleona</taxon>
        <taxon>Sminthuridae</taxon>
        <taxon>Allacma</taxon>
    </lineage>
</organism>
<reference evidence="1" key="1">
    <citation type="submission" date="2021-06" db="EMBL/GenBank/DDBJ databases">
        <authorList>
            <person name="Hodson N. C."/>
            <person name="Mongue J. A."/>
            <person name="Jaron S. K."/>
        </authorList>
    </citation>
    <scope>NUCLEOTIDE SEQUENCE</scope>
</reference>
<accession>A0A8J2NSV4</accession>
<protein>
    <submittedName>
        <fullName evidence="1">Uncharacterized protein</fullName>
    </submittedName>
</protein>
<feature type="non-terminal residue" evidence="1">
    <location>
        <position position="89"/>
    </location>
</feature>